<evidence type="ECO:0000313" key="2">
    <source>
        <dbReference type="EMBL" id="OIQ82166.1"/>
    </source>
</evidence>
<protein>
    <recommendedName>
        <fullName evidence="3">Metal-dependent HD superfamily phosphohydrolase</fullName>
    </recommendedName>
</protein>
<feature type="region of interest" description="Disordered" evidence="1">
    <location>
        <begin position="233"/>
        <end position="272"/>
    </location>
</feature>
<reference evidence="2" key="1">
    <citation type="submission" date="2016-10" db="EMBL/GenBank/DDBJ databases">
        <title>Sequence of Gallionella enrichment culture.</title>
        <authorList>
            <person name="Poehlein A."/>
            <person name="Muehling M."/>
            <person name="Daniel R."/>
        </authorList>
    </citation>
    <scope>NUCLEOTIDE SEQUENCE</scope>
</reference>
<gene>
    <name evidence="2" type="ORF">GALL_360500</name>
</gene>
<dbReference type="PANTHER" id="PTHR21174:SF0">
    <property type="entry name" value="HD PHOSPHOHYDROLASE FAMILY PROTEIN-RELATED"/>
    <property type="match status" value="1"/>
</dbReference>
<proteinExistence type="predicted"/>
<accession>A0A1J5QF44</accession>
<name>A0A1J5QF44_9ZZZZ</name>
<evidence type="ECO:0008006" key="3">
    <source>
        <dbReference type="Google" id="ProtNLM"/>
    </source>
</evidence>
<comment type="caution">
    <text evidence="2">The sequence shown here is derived from an EMBL/GenBank/DDBJ whole genome shotgun (WGS) entry which is preliminary data.</text>
</comment>
<dbReference type="EMBL" id="MLJW01000835">
    <property type="protein sequence ID" value="OIQ82166.1"/>
    <property type="molecule type" value="Genomic_DNA"/>
</dbReference>
<evidence type="ECO:0000256" key="1">
    <source>
        <dbReference type="SAM" id="MobiDB-lite"/>
    </source>
</evidence>
<feature type="compositionally biased region" description="Polar residues" evidence="1">
    <location>
        <begin position="262"/>
        <end position="272"/>
    </location>
</feature>
<sequence length="272" mass="29433">MGVVLAPQWLLPSFVRSVQGAGATASPDEIRAVGEDLIERWCGPGRHFHTLKHLTDVLARVDELAEETHEPELVRLAAWYHGAVFDAAERASYANRGGEDEVASAALARIQLESLGVPDRGVARVSTLVIALTRHAQVAGDFDCAVLCDADLAMLAAEPQRYKAYLHEVREEYAHLPLEDYVRARVRILRKLLAREALFVSPLGSAWEEPARQNINAELHRLEKELALLEGARAHDESGSAVDGPSAVDGDGTPSGAPEGTSDPTTGTSNEH</sequence>
<dbReference type="PANTHER" id="PTHR21174">
    <property type="match status" value="1"/>
</dbReference>
<organism evidence="2">
    <name type="scientific">mine drainage metagenome</name>
    <dbReference type="NCBI Taxonomy" id="410659"/>
    <lineage>
        <taxon>unclassified sequences</taxon>
        <taxon>metagenomes</taxon>
        <taxon>ecological metagenomes</taxon>
    </lineage>
</organism>
<dbReference type="SUPFAM" id="SSF109604">
    <property type="entry name" value="HD-domain/PDEase-like"/>
    <property type="match status" value="1"/>
</dbReference>
<dbReference type="Gene3D" id="1.10.3210.10">
    <property type="entry name" value="Hypothetical protein af1432"/>
    <property type="match status" value="1"/>
</dbReference>
<dbReference type="InterPro" id="IPR009218">
    <property type="entry name" value="HD_phosphohydro"/>
</dbReference>
<dbReference type="AlphaFoldDB" id="A0A1J5QF44"/>